<evidence type="ECO:0000313" key="1">
    <source>
        <dbReference type="EMBL" id="KAG8186949.1"/>
    </source>
</evidence>
<dbReference type="EMBL" id="JAFNEN010000283">
    <property type="protein sequence ID" value="KAG8186949.1"/>
    <property type="molecule type" value="Genomic_DNA"/>
</dbReference>
<gene>
    <name evidence="1" type="ORF">JTE90_028245</name>
</gene>
<protein>
    <submittedName>
        <fullName evidence="1">Uncharacterized protein</fullName>
    </submittedName>
</protein>
<proteinExistence type="predicted"/>
<evidence type="ECO:0000313" key="2">
    <source>
        <dbReference type="Proteomes" id="UP000827092"/>
    </source>
</evidence>
<accession>A0AAV6US79</accession>
<name>A0AAV6US79_9ARAC</name>
<sequence>MLDFDDDASNALLEDVPVKGKIGKNRKRLKRKATKELARTLKQTEFDDFVEFASNSSQPPLNSSFGDSEIIDNVISDKYSRV</sequence>
<dbReference type="Proteomes" id="UP000827092">
    <property type="component" value="Unassembled WGS sequence"/>
</dbReference>
<comment type="caution">
    <text evidence="1">The sequence shown here is derived from an EMBL/GenBank/DDBJ whole genome shotgun (WGS) entry which is preliminary data.</text>
</comment>
<keyword evidence="2" id="KW-1185">Reference proteome</keyword>
<organism evidence="1 2">
    <name type="scientific">Oedothorax gibbosus</name>
    <dbReference type="NCBI Taxonomy" id="931172"/>
    <lineage>
        <taxon>Eukaryota</taxon>
        <taxon>Metazoa</taxon>
        <taxon>Ecdysozoa</taxon>
        <taxon>Arthropoda</taxon>
        <taxon>Chelicerata</taxon>
        <taxon>Arachnida</taxon>
        <taxon>Araneae</taxon>
        <taxon>Araneomorphae</taxon>
        <taxon>Entelegynae</taxon>
        <taxon>Araneoidea</taxon>
        <taxon>Linyphiidae</taxon>
        <taxon>Erigoninae</taxon>
        <taxon>Oedothorax</taxon>
    </lineage>
</organism>
<reference evidence="1 2" key="1">
    <citation type="journal article" date="2022" name="Nat. Ecol. Evol.">
        <title>A masculinizing supergene underlies an exaggerated male reproductive morph in a spider.</title>
        <authorList>
            <person name="Hendrickx F."/>
            <person name="De Corte Z."/>
            <person name="Sonet G."/>
            <person name="Van Belleghem S.M."/>
            <person name="Kostlbacher S."/>
            <person name="Vangestel C."/>
        </authorList>
    </citation>
    <scope>NUCLEOTIDE SEQUENCE [LARGE SCALE GENOMIC DNA]</scope>
    <source>
        <strain evidence="1">W744_W776</strain>
    </source>
</reference>
<dbReference type="AlphaFoldDB" id="A0AAV6US79"/>